<evidence type="ECO:0000313" key="8">
    <source>
        <dbReference type="RefSeq" id="XP_011495287.1"/>
    </source>
</evidence>
<proteinExistence type="inferred from homology"/>
<dbReference type="CDD" id="cd16661">
    <property type="entry name" value="RING-Ubox1_NOSIP"/>
    <property type="match status" value="1"/>
</dbReference>
<keyword evidence="7" id="KW-1185">Reference proteome</keyword>
<dbReference type="PIRSF" id="PIRSF023577">
    <property type="entry name" value="ENOS_interacting"/>
    <property type="match status" value="1"/>
</dbReference>
<comment type="subcellular location">
    <subcellularLocation>
        <location evidence="1 4">Nucleus</location>
    </subcellularLocation>
</comment>
<dbReference type="PANTHER" id="PTHR13063:SF10">
    <property type="entry name" value="NITRIC OXIDE SYNTHASE-INTERACTING PROTEIN"/>
    <property type="match status" value="1"/>
</dbReference>
<evidence type="ECO:0000256" key="4">
    <source>
        <dbReference type="PIRNR" id="PIRNR023577"/>
    </source>
</evidence>
<comment type="similarity">
    <text evidence="2 4">Belongs to the NOSIP family.</text>
</comment>
<organism evidence="7 8">
    <name type="scientific">Ceratosolen solmsi marchali</name>
    <dbReference type="NCBI Taxonomy" id="326594"/>
    <lineage>
        <taxon>Eukaryota</taxon>
        <taxon>Metazoa</taxon>
        <taxon>Ecdysozoa</taxon>
        <taxon>Arthropoda</taxon>
        <taxon>Hexapoda</taxon>
        <taxon>Insecta</taxon>
        <taxon>Pterygota</taxon>
        <taxon>Neoptera</taxon>
        <taxon>Endopterygota</taxon>
        <taxon>Hymenoptera</taxon>
        <taxon>Apocrita</taxon>
        <taxon>Proctotrupomorpha</taxon>
        <taxon>Chalcidoidea</taxon>
        <taxon>Agaonidae</taxon>
        <taxon>Agaoninae</taxon>
        <taxon>Ceratosolen</taxon>
    </lineage>
</organism>
<dbReference type="CDD" id="cd16662">
    <property type="entry name" value="RING-Ubox2_NOSIP"/>
    <property type="match status" value="1"/>
</dbReference>
<dbReference type="GO" id="GO:0061630">
    <property type="term" value="F:ubiquitin protein ligase activity"/>
    <property type="evidence" value="ECO:0007669"/>
    <property type="project" value="InterPro"/>
</dbReference>
<dbReference type="RefSeq" id="XP_011495287.1">
    <property type="nucleotide sequence ID" value="XM_011496985.1"/>
</dbReference>
<keyword evidence="3 4" id="KW-0539">Nucleus</keyword>
<evidence type="ECO:0000256" key="1">
    <source>
        <dbReference type="ARBA" id="ARBA00004123"/>
    </source>
</evidence>
<sequence length="289" mass="32875">MTRHARNCTAGAVYTYHEKKKDAAASGYGTNSQRVGKDSLRDFDCCCLSLQPCRNPVITKDGYLFDKEAILEYILTKKKEYTRKLKEYEKQKKKQEEKFQELTANEELEKLQNFLKGEKTIVFKKNKSSDEAKSSVSNMCNGRDKDLPSFWIPSKTPEAKEVTLQKPDKNIYCPISGNILKLKDLLPIKFTEIKDPDDKKSLIIKQARYMCPITHDVLSNSIPCAAIRTTGDIITMECVEKIIKKDWINPLDSTKLTENDIIPLQRGGTGYSAANNDLEGKHERPVLQA</sequence>
<evidence type="ECO:0000256" key="3">
    <source>
        <dbReference type="ARBA" id="ARBA00023242"/>
    </source>
</evidence>
<evidence type="ECO:0000256" key="2">
    <source>
        <dbReference type="ARBA" id="ARBA00008126"/>
    </source>
</evidence>
<gene>
    <name evidence="8" type="primary">LOC105360169</name>
</gene>
<dbReference type="GO" id="GO:0005634">
    <property type="term" value="C:nucleus"/>
    <property type="evidence" value="ECO:0007669"/>
    <property type="project" value="UniProtKB-SubCell"/>
</dbReference>
<dbReference type="AlphaFoldDB" id="A0AAJ6VLM2"/>
<dbReference type="Proteomes" id="UP000695007">
    <property type="component" value="Unplaced"/>
</dbReference>
<evidence type="ECO:0000313" key="7">
    <source>
        <dbReference type="Proteomes" id="UP000695007"/>
    </source>
</evidence>
<dbReference type="SUPFAM" id="SSF57850">
    <property type="entry name" value="RING/U-box"/>
    <property type="match status" value="2"/>
</dbReference>
<dbReference type="PANTHER" id="PTHR13063">
    <property type="entry name" value="ENOS INTERACTING PROTEIN"/>
    <property type="match status" value="1"/>
</dbReference>
<dbReference type="GeneID" id="105360169"/>
<keyword evidence="5" id="KW-0175">Coiled coil</keyword>
<accession>A0AAJ6VLM2</accession>
<name>A0AAJ6VLM2_9HYME</name>
<dbReference type="InterPro" id="IPR031790">
    <property type="entry name" value="Znf-NOSIP"/>
</dbReference>
<dbReference type="InterPro" id="IPR016818">
    <property type="entry name" value="NOSIP"/>
</dbReference>
<dbReference type="FunFam" id="3.30.40.10:FF:000240">
    <property type="entry name" value="Nitric oxide synthase-interacting protein"/>
    <property type="match status" value="1"/>
</dbReference>
<dbReference type="InterPro" id="IPR013083">
    <property type="entry name" value="Znf_RING/FYVE/PHD"/>
</dbReference>
<evidence type="ECO:0000259" key="6">
    <source>
        <dbReference type="Pfam" id="PF15906"/>
    </source>
</evidence>
<dbReference type="Pfam" id="PF15906">
    <property type="entry name" value="zf-NOSIP"/>
    <property type="match status" value="1"/>
</dbReference>
<dbReference type="KEGG" id="csol:105360169"/>
<reference evidence="8" key="1">
    <citation type="submission" date="2025-08" db="UniProtKB">
        <authorList>
            <consortium name="RefSeq"/>
        </authorList>
    </citation>
    <scope>IDENTIFICATION</scope>
</reference>
<protein>
    <recommendedName>
        <fullName evidence="4">Nitric oxide synthase-interacting protein homolog</fullName>
    </recommendedName>
</protein>
<feature type="domain" description="Nitric oxide synthase-interacting protein zinc-finger" evidence="6">
    <location>
        <begin position="4"/>
        <end position="78"/>
    </location>
</feature>
<feature type="coiled-coil region" evidence="5">
    <location>
        <begin position="71"/>
        <end position="105"/>
    </location>
</feature>
<dbReference type="Gene3D" id="3.30.40.10">
    <property type="entry name" value="Zinc/RING finger domain, C3HC4 (zinc finger)"/>
    <property type="match status" value="2"/>
</dbReference>
<evidence type="ECO:0000256" key="5">
    <source>
        <dbReference type="SAM" id="Coils"/>
    </source>
</evidence>